<dbReference type="PRINTS" id="PR00080">
    <property type="entry name" value="SDRFAMILY"/>
</dbReference>
<dbReference type="OrthoDB" id="9809287at2"/>
<dbReference type="Proteomes" id="UP000035955">
    <property type="component" value="Unassembled WGS sequence"/>
</dbReference>
<dbReference type="EMBL" id="LABY01000183">
    <property type="protein sequence ID" value="KMO32015.1"/>
    <property type="molecule type" value="Genomic_DNA"/>
</dbReference>
<reference evidence="3 4" key="1">
    <citation type="submission" date="2015-03" db="EMBL/GenBank/DDBJ databases">
        <title>Genome sequencing of Methylobacterium variabile DSM 16961.</title>
        <authorList>
            <person name="Chaudhry V."/>
            <person name="Patil P.B."/>
        </authorList>
    </citation>
    <scope>NUCLEOTIDE SEQUENCE [LARGE SCALE GENOMIC DNA]</scope>
    <source>
        <strain evidence="3 4">DSM 16961</strain>
    </source>
</reference>
<dbReference type="GO" id="GO:0006633">
    <property type="term" value="P:fatty acid biosynthetic process"/>
    <property type="evidence" value="ECO:0007669"/>
    <property type="project" value="TreeGrafter"/>
</dbReference>
<dbReference type="FunFam" id="3.40.50.720:FF:000084">
    <property type="entry name" value="Short-chain dehydrogenase reductase"/>
    <property type="match status" value="1"/>
</dbReference>
<evidence type="ECO:0000256" key="1">
    <source>
        <dbReference type="ARBA" id="ARBA00006484"/>
    </source>
</evidence>
<evidence type="ECO:0000256" key="2">
    <source>
        <dbReference type="ARBA" id="ARBA00023002"/>
    </source>
</evidence>
<keyword evidence="4" id="KW-1185">Reference proteome</keyword>
<evidence type="ECO:0000313" key="3">
    <source>
        <dbReference type="EMBL" id="KMO32015.1"/>
    </source>
</evidence>
<dbReference type="AlphaFoldDB" id="A0A0J6S9Y3"/>
<accession>A0A0J6S9Y3</accession>
<comment type="caution">
    <text evidence="3">The sequence shown here is derived from an EMBL/GenBank/DDBJ whole genome shotgun (WGS) entry which is preliminary data.</text>
</comment>
<dbReference type="Pfam" id="PF13561">
    <property type="entry name" value="adh_short_C2"/>
    <property type="match status" value="1"/>
</dbReference>
<dbReference type="SUPFAM" id="SSF51735">
    <property type="entry name" value="NAD(P)-binding Rossmann-fold domains"/>
    <property type="match status" value="1"/>
</dbReference>
<gene>
    <name evidence="3" type="ORF">VQ02_24605</name>
</gene>
<dbReference type="GO" id="GO:0016616">
    <property type="term" value="F:oxidoreductase activity, acting on the CH-OH group of donors, NAD or NADP as acceptor"/>
    <property type="evidence" value="ECO:0007669"/>
    <property type="project" value="TreeGrafter"/>
</dbReference>
<comment type="similarity">
    <text evidence="1">Belongs to the short-chain dehydrogenases/reductases (SDR) family.</text>
</comment>
<dbReference type="InterPro" id="IPR036291">
    <property type="entry name" value="NAD(P)-bd_dom_sf"/>
</dbReference>
<dbReference type="PRINTS" id="PR00081">
    <property type="entry name" value="GDHRDH"/>
</dbReference>
<dbReference type="PATRIC" id="fig|298794.3.peg.2479"/>
<organism evidence="3 4">
    <name type="scientific">Methylobacterium variabile</name>
    <dbReference type="NCBI Taxonomy" id="298794"/>
    <lineage>
        <taxon>Bacteria</taxon>
        <taxon>Pseudomonadati</taxon>
        <taxon>Pseudomonadota</taxon>
        <taxon>Alphaproteobacteria</taxon>
        <taxon>Hyphomicrobiales</taxon>
        <taxon>Methylobacteriaceae</taxon>
        <taxon>Methylobacterium</taxon>
    </lineage>
</organism>
<dbReference type="PANTHER" id="PTHR42760">
    <property type="entry name" value="SHORT-CHAIN DEHYDROGENASES/REDUCTASES FAMILY MEMBER"/>
    <property type="match status" value="1"/>
</dbReference>
<dbReference type="Gene3D" id="3.40.50.720">
    <property type="entry name" value="NAD(P)-binding Rossmann-like Domain"/>
    <property type="match status" value="1"/>
</dbReference>
<dbReference type="InterPro" id="IPR002347">
    <property type="entry name" value="SDR_fam"/>
</dbReference>
<name>A0A0J6S9Y3_9HYPH</name>
<dbReference type="CDD" id="cd05233">
    <property type="entry name" value="SDR_c"/>
    <property type="match status" value="1"/>
</dbReference>
<dbReference type="RefSeq" id="WP_048446863.1">
    <property type="nucleotide sequence ID" value="NZ_LABY01000183.1"/>
</dbReference>
<protein>
    <submittedName>
        <fullName evidence="3">Short-chain dehydrogenase</fullName>
    </submittedName>
</protein>
<proteinExistence type="inferred from homology"/>
<evidence type="ECO:0000313" key="4">
    <source>
        <dbReference type="Proteomes" id="UP000035955"/>
    </source>
</evidence>
<sequence>MKLNNKIALVTGGTSGIGLAAVTLFRREGAKVVAVGTDRERLKQVETQLGEDGLAMAANLRRPAEIDRVIEVVRDRYGRVDVLFANAGLGRAASLEAVTEADLDEQFEVNVKGLFFTVQKAVPLIARGGSIVLTTSFLNTKGTPGLSILSATKAAVRSLARTLGAELAPRGIRINAVSPGPISTPFASKMGLSEQELKAFAEGVEGQVPLQRFGEAAEVARAALFLASDDSSYVTGTEVVVDGGLSQF</sequence>
<dbReference type="GO" id="GO:0048038">
    <property type="term" value="F:quinone binding"/>
    <property type="evidence" value="ECO:0007669"/>
    <property type="project" value="TreeGrafter"/>
</dbReference>
<keyword evidence="2" id="KW-0560">Oxidoreductase</keyword>
<dbReference type="PANTHER" id="PTHR42760:SF133">
    <property type="entry name" value="3-OXOACYL-[ACYL-CARRIER-PROTEIN] REDUCTASE"/>
    <property type="match status" value="1"/>
</dbReference>